<protein>
    <submittedName>
        <fullName evidence="1">Uncharacterized protein</fullName>
    </submittedName>
</protein>
<proteinExistence type="predicted"/>
<keyword evidence="2" id="KW-1185">Reference proteome</keyword>
<name>A0A848LZZ5_9BACT</name>
<dbReference type="RefSeq" id="WP_169351841.1">
    <property type="nucleotide sequence ID" value="NZ_JABBJJ010000462.1"/>
</dbReference>
<sequence>MARFLVSGGLLGLTLSGLVVGRTSEAAEEPVPSDPKPPVCERYHSEVFIDFRDNGIHFHPDRCLHKGGRAWFINDCGDEVFIKVDGPEWEFVPPLPPHEKESLCFRTGGVYTIHAAEGCSKLPDDRRLGTLEVGSSGGGEDPIPFCDF</sequence>
<dbReference type="EMBL" id="JABBJJ010000462">
    <property type="protein sequence ID" value="NMO22714.1"/>
    <property type="molecule type" value="Genomic_DNA"/>
</dbReference>
<accession>A0A848LZZ5</accession>
<organism evidence="1 2">
    <name type="scientific">Pyxidicoccus fallax</name>
    <dbReference type="NCBI Taxonomy" id="394095"/>
    <lineage>
        <taxon>Bacteria</taxon>
        <taxon>Pseudomonadati</taxon>
        <taxon>Myxococcota</taxon>
        <taxon>Myxococcia</taxon>
        <taxon>Myxococcales</taxon>
        <taxon>Cystobacterineae</taxon>
        <taxon>Myxococcaceae</taxon>
        <taxon>Pyxidicoccus</taxon>
    </lineage>
</organism>
<evidence type="ECO:0000313" key="1">
    <source>
        <dbReference type="EMBL" id="NMO22714.1"/>
    </source>
</evidence>
<gene>
    <name evidence="1" type="ORF">HG543_48840</name>
</gene>
<dbReference type="AlphaFoldDB" id="A0A848LZZ5"/>
<evidence type="ECO:0000313" key="2">
    <source>
        <dbReference type="Proteomes" id="UP000518300"/>
    </source>
</evidence>
<reference evidence="1 2" key="1">
    <citation type="submission" date="2020-04" db="EMBL/GenBank/DDBJ databases">
        <title>Draft genome of Pyxidicoccus fallax type strain.</title>
        <authorList>
            <person name="Whitworth D.E."/>
        </authorList>
    </citation>
    <scope>NUCLEOTIDE SEQUENCE [LARGE SCALE GENOMIC DNA]</scope>
    <source>
        <strain evidence="1 2">DSM 14698</strain>
    </source>
</reference>
<comment type="caution">
    <text evidence="1">The sequence shown here is derived from an EMBL/GenBank/DDBJ whole genome shotgun (WGS) entry which is preliminary data.</text>
</comment>
<dbReference type="Proteomes" id="UP000518300">
    <property type="component" value="Unassembled WGS sequence"/>
</dbReference>